<accession>A0ABD2XHB9</accession>
<gene>
    <name evidence="3" type="ORF">TKK_003279</name>
</gene>
<sequence>MMDSIDRSSIASRSSTSRPQTRWRRGGAEHQQSELDQPPPPPPRPATAKTTVSSSGGADRPSSRRGIKSLAHDVSSMSSNSSSSNGTTGGMQRPPTSAGRMSAAGLSRPPSAAARASMSGLPIGAASLSRHQLHSMLDRPVTQQGLAGVRRSASSKGVPRLARQMQDKKYYEQLLQSKIRELEQQMASIRRDMEAASGGGASTSRSQGQSTRGLLANRLQELQAQLDEYNAVLDKMNSGWYRENAQADLYSENPAGSNGNYDSARHEAGASSQELDIIQLFQKRQRLDSAYNKIQWNLNANRKLAKRIVESMDADARKRSKLPGHIPLSPMKLEACRLYQRIFEDDGKDKLDLAATRKQIAELEKRTAEAQEELQQLEQCIEEAQAEGNFKFHDSEGRSGSDGDRVYSSKLQKSRAEELQRLGRLEDEIVERLERATSSVNANFDSDSLSNDELELLQTLMDMDSENSQDKTIDELRQDNAKLAALSARLAELEAKIAAEMAAVERKRPSLLAGPNNRTFDSSGDSEIYGEMTEEDALDEQRLLVGLSGDRGSGADLDEARLDYDLLKEKIETNDVYRPISILEDKLRIAGAAYDNGNDKSSGSIVSDETATSDEQLLEKLFKLASQYNQVLIKELKTIF</sequence>
<feature type="compositionally biased region" description="Low complexity" evidence="2">
    <location>
        <begin position="202"/>
        <end position="211"/>
    </location>
</feature>
<dbReference type="PANTHER" id="PTHR31432:SF0">
    <property type="entry name" value="INTRAFLAGELLAR TRANSPORT PROTEIN 74 HOMOLOG"/>
    <property type="match status" value="1"/>
</dbReference>
<feature type="compositionally biased region" description="Low complexity" evidence="2">
    <location>
        <begin position="7"/>
        <end position="18"/>
    </location>
</feature>
<dbReference type="InterPro" id="IPR029602">
    <property type="entry name" value="IFT74"/>
</dbReference>
<evidence type="ECO:0000313" key="3">
    <source>
        <dbReference type="EMBL" id="KAL3404324.1"/>
    </source>
</evidence>
<evidence type="ECO:0000256" key="2">
    <source>
        <dbReference type="SAM" id="MobiDB-lite"/>
    </source>
</evidence>
<proteinExistence type="predicted"/>
<dbReference type="EMBL" id="JBJJXI010000026">
    <property type="protein sequence ID" value="KAL3404324.1"/>
    <property type="molecule type" value="Genomic_DNA"/>
</dbReference>
<feature type="region of interest" description="Disordered" evidence="2">
    <location>
        <begin position="1"/>
        <end position="117"/>
    </location>
</feature>
<feature type="compositionally biased region" description="Low complexity" evidence="2">
    <location>
        <begin position="102"/>
        <end position="117"/>
    </location>
</feature>
<name>A0ABD2XHB9_9HYME</name>
<keyword evidence="4" id="KW-1185">Reference proteome</keyword>
<organism evidence="3 4">
    <name type="scientific">Trichogramma kaykai</name>
    <dbReference type="NCBI Taxonomy" id="54128"/>
    <lineage>
        <taxon>Eukaryota</taxon>
        <taxon>Metazoa</taxon>
        <taxon>Ecdysozoa</taxon>
        <taxon>Arthropoda</taxon>
        <taxon>Hexapoda</taxon>
        <taxon>Insecta</taxon>
        <taxon>Pterygota</taxon>
        <taxon>Neoptera</taxon>
        <taxon>Endopterygota</taxon>
        <taxon>Hymenoptera</taxon>
        <taxon>Apocrita</taxon>
        <taxon>Proctotrupomorpha</taxon>
        <taxon>Chalcidoidea</taxon>
        <taxon>Trichogrammatidae</taxon>
        <taxon>Trichogramma</taxon>
    </lineage>
</organism>
<feature type="compositionally biased region" description="Basic and acidic residues" evidence="2">
    <location>
        <begin position="392"/>
        <end position="407"/>
    </location>
</feature>
<feature type="region of interest" description="Disordered" evidence="2">
    <location>
        <begin position="392"/>
        <end position="412"/>
    </location>
</feature>
<feature type="coiled-coil region" evidence="1">
    <location>
        <begin position="473"/>
        <end position="503"/>
    </location>
</feature>
<protein>
    <submittedName>
        <fullName evidence="3">Uncharacterized protein</fullName>
    </submittedName>
</protein>
<comment type="caution">
    <text evidence="3">The sequence shown here is derived from an EMBL/GenBank/DDBJ whole genome shotgun (WGS) entry which is preliminary data.</text>
</comment>
<feature type="compositionally biased region" description="Low complexity" evidence="2">
    <location>
        <begin position="75"/>
        <end position="86"/>
    </location>
</feature>
<evidence type="ECO:0000313" key="4">
    <source>
        <dbReference type="Proteomes" id="UP001627154"/>
    </source>
</evidence>
<dbReference type="AlphaFoldDB" id="A0ABD2XHB9"/>
<feature type="region of interest" description="Disordered" evidence="2">
    <location>
        <begin position="141"/>
        <end position="164"/>
    </location>
</feature>
<reference evidence="3 4" key="1">
    <citation type="journal article" date="2024" name="bioRxiv">
        <title>A reference genome for Trichogramma kaykai: A tiny desert-dwelling parasitoid wasp with competing sex-ratio distorters.</title>
        <authorList>
            <person name="Culotta J."/>
            <person name="Lindsey A.R."/>
        </authorList>
    </citation>
    <scope>NUCLEOTIDE SEQUENCE [LARGE SCALE GENOMIC DNA]</scope>
    <source>
        <strain evidence="3 4">KSX58</strain>
    </source>
</reference>
<evidence type="ECO:0000256" key="1">
    <source>
        <dbReference type="SAM" id="Coils"/>
    </source>
</evidence>
<dbReference type="PANTHER" id="PTHR31432">
    <property type="entry name" value="INTRAFLAGELLAR TRANSPORT PROTEIN 74 HOMOLOG"/>
    <property type="match status" value="1"/>
</dbReference>
<dbReference type="Proteomes" id="UP001627154">
    <property type="component" value="Unassembled WGS sequence"/>
</dbReference>
<keyword evidence="1" id="KW-0175">Coiled coil</keyword>
<feature type="region of interest" description="Disordered" evidence="2">
    <location>
        <begin position="192"/>
        <end position="211"/>
    </location>
</feature>